<organism evidence="1 2">
    <name type="scientific">Aporhodopirellula rubra</name>
    <dbReference type="NCBI Taxonomy" id="980271"/>
    <lineage>
        <taxon>Bacteria</taxon>
        <taxon>Pseudomonadati</taxon>
        <taxon>Planctomycetota</taxon>
        <taxon>Planctomycetia</taxon>
        <taxon>Pirellulales</taxon>
        <taxon>Pirellulaceae</taxon>
        <taxon>Aporhodopirellula</taxon>
    </lineage>
</organism>
<accession>A0A7W5DY10</accession>
<dbReference type="EMBL" id="JACHXU010000007">
    <property type="protein sequence ID" value="MBB3206624.1"/>
    <property type="molecule type" value="Genomic_DNA"/>
</dbReference>
<dbReference type="AlphaFoldDB" id="A0A7W5DY10"/>
<sequence length="529" mass="57762">MPDSNEPNQDVSHLSDPGELLDVILTPNVDPVQAGLALKKLADDNLLGGDTLISMLAEASDRLPDADPAVMGGMLRLIHLRCLQAQASGDEEAVRGLQVDWLARVVTALSPEVANRHLLMHLLAMIRTSESLTSLVQTLKDSPPRGWMAAGQILSPLMQHSDWPTDSLFPGLLDCLAEPSLAAPILDLAGHLVRSGRVEEHPAKDRINALNTLLRQVSQRLAKFEEDPRSFGTDVEQVQAILGEAVALAVSLCDAVGLIGEDSSIAELNKAAELRHRRVQCEATGALARFGNEAGKAQLIALAAEPSARLRAIAYADELDIGEEIDEEFRTPSATAEAEIALWLSQPQQMGVPPTSVEVVDSRRMLWPSYHDPVDVFLVRFQYEFGDRSYSNIGISGPTVFALNADVADLPPEDIYAVYAGWHAEHEDIFTVPAAEFNEAQRRLIEPLQTYLERNEYEDVKPALLGFFLEETAAVFTATRGGTQCVVVTDGLETMDLPTAGRMRPAGPADMFHLYKGRKMLRTFNPQGI</sequence>
<gene>
    <name evidence="1" type="ORF">FHS27_002436</name>
</gene>
<dbReference type="InterPro" id="IPR011030">
    <property type="entry name" value="Lipovitellin_superhlx_dom"/>
</dbReference>
<protein>
    <submittedName>
        <fullName evidence="1">Uncharacterized protein</fullName>
    </submittedName>
</protein>
<dbReference type="RefSeq" id="WP_246419566.1">
    <property type="nucleotide sequence ID" value="NZ_JACHXU010000007.1"/>
</dbReference>
<comment type="caution">
    <text evidence="1">The sequence shown here is derived from an EMBL/GenBank/DDBJ whole genome shotgun (WGS) entry which is preliminary data.</text>
</comment>
<keyword evidence="2" id="KW-1185">Reference proteome</keyword>
<dbReference type="Proteomes" id="UP000536179">
    <property type="component" value="Unassembled WGS sequence"/>
</dbReference>
<proteinExistence type="predicted"/>
<reference evidence="1 2" key="1">
    <citation type="submission" date="2020-08" db="EMBL/GenBank/DDBJ databases">
        <title>Genomic Encyclopedia of Type Strains, Phase III (KMG-III): the genomes of soil and plant-associated and newly described type strains.</title>
        <authorList>
            <person name="Whitman W."/>
        </authorList>
    </citation>
    <scope>NUCLEOTIDE SEQUENCE [LARGE SCALE GENOMIC DNA]</scope>
    <source>
        <strain evidence="1 2">CECT 8075</strain>
    </source>
</reference>
<evidence type="ECO:0000313" key="1">
    <source>
        <dbReference type="EMBL" id="MBB3206624.1"/>
    </source>
</evidence>
<evidence type="ECO:0000313" key="2">
    <source>
        <dbReference type="Proteomes" id="UP000536179"/>
    </source>
</evidence>
<name>A0A7W5DY10_9BACT</name>
<dbReference type="SUPFAM" id="SSF48431">
    <property type="entry name" value="Lipovitellin-phosvitin complex, superhelical domain"/>
    <property type="match status" value="1"/>
</dbReference>